<dbReference type="Proteomes" id="UP000219215">
    <property type="component" value="Chromosome DPRO"/>
</dbReference>
<dbReference type="SUPFAM" id="SSF53756">
    <property type="entry name" value="UDP-Glycosyltransferase/glycogen phosphorylase"/>
    <property type="match status" value="1"/>
</dbReference>
<dbReference type="GO" id="GO:0016757">
    <property type="term" value="F:glycosyltransferase activity"/>
    <property type="evidence" value="ECO:0007669"/>
    <property type="project" value="InterPro"/>
</dbReference>
<dbReference type="Pfam" id="PF00534">
    <property type="entry name" value="Glycos_transf_1"/>
    <property type="match status" value="1"/>
</dbReference>
<dbReference type="PANTHER" id="PTHR12526:SF630">
    <property type="entry name" value="GLYCOSYLTRANSFERASE"/>
    <property type="match status" value="1"/>
</dbReference>
<dbReference type="InterPro" id="IPR029044">
    <property type="entry name" value="Nucleotide-diphossugar_trans"/>
</dbReference>
<dbReference type="SUPFAM" id="SSF53448">
    <property type="entry name" value="Nucleotide-diphospho-sugar transferases"/>
    <property type="match status" value="1"/>
</dbReference>
<evidence type="ECO:0000313" key="5">
    <source>
        <dbReference type="EMBL" id="SOB58213.1"/>
    </source>
</evidence>
<evidence type="ECO:0000313" key="6">
    <source>
        <dbReference type="Proteomes" id="UP000219215"/>
    </source>
</evidence>
<dbReference type="Pfam" id="PF00535">
    <property type="entry name" value="Glycos_transf_2"/>
    <property type="match status" value="1"/>
</dbReference>
<feature type="transmembrane region" description="Helical" evidence="1">
    <location>
        <begin position="339"/>
        <end position="356"/>
    </location>
</feature>
<feature type="domain" description="Glycosyltransferase subfamily 4-like N-terminal" evidence="4">
    <location>
        <begin position="397"/>
        <end position="554"/>
    </location>
</feature>
<gene>
    <name evidence="5" type="ORF">DPRO_1323</name>
</gene>
<name>A0A2C8F768_9BACT</name>
<evidence type="ECO:0000256" key="1">
    <source>
        <dbReference type="SAM" id="Phobius"/>
    </source>
</evidence>
<proteinExistence type="predicted"/>
<keyword evidence="1" id="KW-0812">Transmembrane</keyword>
<dbReference type="Pfam" id="PF13439">
    <property type="entry name" value="Glyco_transf_4"/>
    <property type="match status" value="1"/>
</dbReference>
<keyword evidence="5" id="KW-0808">Transferase</keyword>
<protein>
    <submittedName>
        <fullName evidence="5">Glycosyl transferase family 2 (Modular protein)</fullName>
    </submittedName>
</protein>
<keyword evidence="1" id="KW-1133">Transmembrane helix</keyword>
<feature type="transmembrane region" description="Helical" evidence="1">
    <location>
        <begin position="292"/>
        <end position="318"/>
    </location>
</feature>
<dbReference type="InterPro" id="IPR001173">
    <property type="entry name" value="Glyco_trans_2-like"/>
</dbReference>
<dbReference type="InterPro" id="IPR028098">
    <property type="entry name" value="Glyco_trans_4-like_N"/>
</dbReference>
<dbReference type="InterPro" id="IPR001296">
    <property type="entry name" value="Glyco_trans_1"/>
</dbReference>
<evidence type="ECO:0000259" key="2">
    <source>
        <dbReference type="Pfam" id="PF00534"/>
    </source>
</evidence>
<dbReference type="Gene3D" id="3.90.550.10">
    <property type="entry name" value="Spore Coat Polysaccharide Biosynthesis Protein SpsA, Chain A"/>
    <property type="match status" value="1"/>
</dbReference>
<organism evidence="5 6">
    <name type="scientific">Pseudodesulfovibrio profundus</name>
    <dbReference type="NCBI Taxonomy" id="57320"/>
    <lineage>
        <taxon>Bacteria</taxon>
        <taxon>Pseudomonadati</taxon>
        <taxon>Thermodesulfobacteriota</taxon>
        <taxon>Desulfovibrionia</taxon>
        <taxon>Desulfovibrionales</taxon>
        <taxon>Desulfovibrionaceae</taxon>
    </lineage>
</organism>
<feature type="domain" description="Glycosyltransferase 2-like" evidence="3">
    <location>
        <begin position="44"/>
        <end position="162"/>
    </location>
</feature>
<dbReference type="PANTHER" id="PTHR12526">
    <property type="entry name" value="GLYCOSYLTRANSFERASE"/>
    <property type="match status" value="1"/>
</dbReference>
<accession>A0A2C8F768</accession>
<dbReference type="AlphaFoldDB" id="A0A2C8F768"/>
<dbReference type="CDD" id="cd06439">
    <property type="entry name" value="CESA_like_1"/>
    <property type="match status" value="1"/>
</dbReference>
<dbReference type="EMBL" id="LT907975">
    <property type="protein sequence ID" value="SOB58213.1"/>
    <property type="molecule type" value="Genomic_DNA"/>
</dbReference>
<keyword evidence="6" id="KW-1185">Reference proteome</keyword>
<evidence type="ECO:0000259" key="4">
    <source>
        <dbReference type="Pfam" id="PF13439"/>
    </source>
</evidence>
<dbReference type="Gene3D" id="3.40.50.2000">
    <property type="entry name" value="Glycogen Phosphorylase B"/>
    <property type="match status" value="2"/>
</dbReference>
<dbReference type="OrthoDB" id="9803091at2"/>
<dbReference type="KEGG" id="pprf:DPRO_1323"/>
<evidence type="ECO:0000259" key="3">
    <source>
        <dbReference type="Pfam" id="PF00535"/>
    </source>
</evidence>
<feature type="domain" description="Glycosyl transferase family 1" evidence="2">
    <location>
        <begin position="563"/>
        <end position="728"/>
    </location>
</feature>
<dbReference type="RefSeq" id="WP_097011317.1">
    <property type="nucleotide sequence ID" value="NZ_LT907975.1"/>
</dbReference>
<reference evidence="6" key="1">
    <citation type="submission" date="2017-09" db="EMBL/GenBank/DDBJ databases">
        <authorList>
            <person name="Regsiter A."/>
            <person name="William W."/>
        </authorList>
    </citation>
    <scope>NUCLEOTIDE SEQUENCE [LARGE SCALE GENOMIC DNA]</scope>
    <source>
        <strain evidence="6">500-1</strain>
    </source>
</reference>
<keyword evidence="1" id="KW-0472">Membrane</keyword>
<sequence>MVIVLLLSLILLGYTLVGYPLLMSRLASARKRAVDNSGDPQPLTIVLCAKDEEANIGGRIDNLLSMDYPAELLEIVVVSDGSQDGTPKIVEGYADRNVRLVHYNDPRGKAHALNLGVAAATHNLLLMCDARQTFAPDVARKLVRYFADENVGAVSGRLIIDPTGGEAAGQGLGAYWDIEVKLRADESASGSVVGVTGAIYALRKACFEPLPEGTILDDVLIPMRAVLSGYRVLFEPEALAVDTKKADKKGELARKIRTLYGNLQLFDLEPRLFHPFANPIWWRFLSHKILRLFLPLFFLLCCVSSLLAGGICFWFGLLQVIGWGAAAASWHYSIDAKPFRILATLFLLNLAIVTAWRNYLTGNKDVWGVASSNMSDGPDSDSAAKVKVLHVVDSLRIGGSESLVSTLVGAFRQRGIDNVVCGLGEDGPLRERLAENECTAYNLDQRYGVRPDVMLRVGRIAMREQCNVIMTHHYRQLFHSLPAAVLLRKRLIHVEHDSHSYAAQPGLVNRLSKLAPFVQRFCFVSDEINQWFLRHMPGAADKFMVIPNGVDTERFSPDADRKRTVRQSLGIPEDAVVIGTCARLEPVKDLPLLLHSFALVSMKDGSECHLLIAGDGSLRDELKHLAVALGINDRCHFTGVVSDVPGILCAMDLYAITSANEGLPLSVLEAMSAALPVVSVNVGALEDVVSETTGILLEGRSDEECARAMQQLADDAPLREQLGSTAREFVLERYSLSAMVDAYEGIIRTK</sequence>